<evidence type="ECO:0000256" key="2">
    <source>
        <dbReference type="RuleBase" id="RU003749"/>
    </source>
</evidence>
<dbReference type="CDD" id="cd07043">
    <property type="entry name" value="STAS_anti-anti-sigma_factors"/>
    <property type="match status" value="1"/>
</dbReference>
<dbReference type="AlphaFoldDB" id="A0A2T0S0T3"/>
<protein>
    <recommendedName>
        <fullName evidence="2">Anti-sigma factor antagonist</fullName>
    </recommendedName>
</protein>
<dbReference type="OrthoDB" id="3401304at2"/>
<dbReference type="PROSITE" id="PS50801">
    <property type="entry name" value="STAS"/>
    <property type="match status" value="1"/>
</dbReference>
<dbReference type="Pfam" id="PF01740">
    <property type="entry name" value="STAS"/>
    <property type="match status" value="1"/>
</dbReference>
<sequence length="102" mass="10905">MTDADYQLTREAGVVRLSGEFDINAREELQAVLARAIEEDGAGGIVVDLDRVTFLDSEAMSALIDGYLTGRAAGVKLSIVNAHGLVHRVLDVSGVLEMFENG</sequence>
<evidence type="ECO:0000256" key="1">
    <source>
        <dbReference type="ARBA" id="ARBA00009013"/>
    </source>
</evidence>
<dbReference type="NCBIfam" id="TIGR00377">
    <property type="entry name" value="ant_ant_sig"/>
    <property type="match status" value="1"/>
</dbReference>
<keyword evidence="5" id="KW-1185">Reference proteome</keyword>
<reference evidence="4 5" key="1">
    <citation type="submission" date="2018-03" db="EMBL/GenBank/DDBJ databases">
        <title>Genomic Encyclopedia of Archaeal and Bacterial Type Strains, Phase II (KMG-II): from individual species to whole genera.</title>
        <authorList>
            <person name="Goeker M."/>
        </authorList>
    </citation>
    <scope>NUCLEOTIDE SEQUENCE [LARGE SCALE GENOMIC DNA]</scope>
    <source>
        <strain evidence="4 5">DSM 45348</strain>
    </source>
</reference>
<dbReference type="RefSeq" id="WP_158277801.1">
    <property type="nucleotide sequence ID" value="NZ_PVZG01000011.1"/>
</dbReference>
<dbReference type="EMBL" id="PVZG01000011">
    <property type="protein sequence ID" value="PRY27039.1"/>
    <property type="molecule type" value="Genomic_DNA"/>
</dbReference>
<dbReference type="InterPro" id="IPR002645">
    <property type="entry name" value="STAS_dom"/>
</dbReference>
<feature type="domain" description="STAS" evidence="3">
    <location>
        <begin position="14"/>
        <end position="102"/>
    </location>
</feature>
<dbReference type="InterPro" id="IPR036513">
    <property type="entry name" value="STAS_dom_sf"/>
</dbReference>
<evidence type="ECO:0000313" key="5">
    <source>
        <dbReference type="Proteomes" id="UP000239209"/>
    </source>
</evidence>
<dbReference type="Gene3D" id="3.30.750.24">
    <property type="entry name" value="STAS domain"/>
    <property type="match status" value="1"/>
</dbReference>
<dbReference type="GO" id="GO:0043856">
    <property type="term" value="F:anti-sigma factor antagonist activity"/>
    <property type="evidence" value="ECO:0007669"/>
    <property type="project" value="InterPro"/>
</dbReference>
<dbReference type="PANTHER" id="PTHR33495">
    <property type="entry name" value="ANTI-SIGMA FACTOR ANTAGONIST TM_1081-RELATED-RELATED"/>
    <property type="match status" value="1"/>
</dbReference>
<accession>A0A2T0S0T3</accession>
<name>A0A2T0S0T3_9ACTN</name>
<comment type="caution">
    <text evidence="4">The sequence shown here is derived from an EMBL/GenBank/DDBJ whole genome shotgun (WGS) entry which is preliminary data.</text>
</comment>
<evidence type="ECO:0000259" key="3">
    <source>
        <dbReference type="PROSITE" id="PS50801"/>
    </source>
</evidence>
<gene>
    <name evidence="4" type="ORF">CLV70_1112</name>
</gene>
<dbReference type="PANTHER" id="PTHR33495:SF2">
    <property type="entry name" value="ANTI-SIGMA FACTOR ANTAGONIST TM_1081-RELATED"/>
    <property type="match status" value="1"/>
</dbReference>
<comment type="similarity">
    <text evidence="1 2">Belongs to the anti-sigma-factor antagonist family.</text>
</comment>
<organism evidence="4 5">
    <name type="scientific">Pseudosporangium ferrugineum</name>
    <dbReference type="NCBI Taxonomy" id="439699"/>
    <lineage>
        <taxon>Bacteria</taxon>
        <taxon>Bacillati</taxon>
        <taxon>Actinomycetota</taxon>
        <taxon>Actinomycetes</taxon>
        <taxon>Micromonosporales</taxon>
        <taxon>Micromonosporaceae</taxon>
        <taxon>Pseudosporangium</taxon>
    </lineage>
</organism>
<proteinExistence type="inferred from homology"/>
<dbReference type="Proteomes" id="UP000239209">
    <property type="component" value="Unassembled WGS sequence"/>
</dbReference>
<dbReference type="InterPro" id="IPR003658">
    <property type="entry name" value="Anti-sigma_ant"/>
</dbReference>
<dbReference type="SUPFAM" id="SSF52091">
    <property type="entry name" value="SpoIIaa-like"/>
    <property type="match status" value="1"/>
</dbReference>
<evidence type="ECO:0000313" key="4">
    <source>
        <dbReference type="EMBL" id="PRY27039.1"/>
    </source>
</evidence>